<name>X1F0N0_9ZZZZ</name>
<dbReference type="InterPro" id="IPR002347">
    <property type="entry name" value="SDR_fam"/>
</dbReference>
<evidence type="ECO:0000256" key="1">
    <source>
        <dbReference type="ARBA" id="ARBA00006484"/>
    </source>
</evidence>
<dbReference type="Pfam" id="PF00106">
    <property type="entry name" value="adh_short"/>
    <property type="match status" value="1"/>
</dbReference>
<gene>
    <name evidence="3" type="ORF">S01H4_58371</name>
</gene>
<dbReference type="InterPro" id="IPR036291">
    <property type="entry name" value="NAD(P)-bd_dom_sf"/>
</dbReference>
<reference evidence="3" key="1">
    <citation type="journal article" date="2014" name="Front. Microbiol.">
        <title>High frequency of phylogenetically diverse reductive dehalogenase-homologous genes in deep subseafloor sedimentary metagenomes.</title>
        <authorList>
            <person name="Kawai M."/>
            <person name="Futagami T."/>
            <person name="Toyoda A."/>
            <person name="Takaki Y."/>
            <person name="Nishi S."/>
            <person name="Hori S."/>
            <person name="Arai W."/>
            <person name="Tsubouchi T."/>
            <person name="Morono Y."/>
            <person name="Uchiyama I."/>
            <person name="Ito T."/>
            <person name="Fujiyama A."/>
            <person name="Inagaki F."/>
            <person name="Takami H."/>
        </authorList>
    </citation>
    <scope>NUCLEOTIDE SEQUENCE</scope>
    <source>
        <strain evidence="3">Expedition CK06-06</strain>
    </source>
</reference>
<dbReference type="GO" id="GO:0016491">
    <property type="term" value="F:oxidoreductase activity"/>
    <property type="evidence" value="ECO:0007669"/>
    <property type="project" value="UniProtKB-KW"/>
</dbReference>
<organism evidence="3">
    <name type="scientific">marine sediment metagenome</name>
    <dbReference type="NCBI Taxonomy" id="412755"/>
    <lineage>
        <taxon>unclassified sequences</taxon>
        <taxon>metagenomes</taxon>
        <taxon>ecological metagenomes</taxon>
    </lineage>
</organism>
<feature type="non-terminal residue" evidence="3">
    <location>
        <position position="77"/>
    </location>
</feature>
<dbReference type="Gene3D" id="3.40.50.720">
    <property type="entry name" value="NAD(P)-binding Rossmann-like Domain"/>
    <property type="match status" value="1"/>
</dbReference>
<accession>X1F0N0</accession>
<proteinExistence type="inferred from homology"/>
<comment type="similarity">
    <text evidence="1">Belongs to the short-chain dehydrogenases/reductases (SDR) family.</text>
</comment>
<keyword evidence="2" id="KW-0560">Oxidoreductase</keyword>
<comment type="caution">
    <text evidence="3">The sequence shown here is derived from an EMBL/GenBank/DDBJ whole genome shotgun (WGS) entry which is preliminary data.</text>
</comment>
<protein>
    <submittedName>
        <fullName evidence="3">Uncharacterized protein</fullName>
    </submittedName>
</protein>
<dbReference type="SUPFAM" id="SSF51735">
    <property type="entry name" value="NAD(P)-binding Rossmann-fold domains"/>
    <property type="match status" value="1"/>
</dbReference>
<evidence type="ECO:0000313" key="3">
    <source>
        <dbReference type="EMBL" id="GAH14378.1"/>
    </source>
</evidence>
<dbReference type="PANTHER" id="PTHR43639:SF1">
    <property type="entry name" value="SHORT-CHAIN DEHYDROGENASE_REDUCTASE FAMILY PROTEIN"/>
    <property type="match status" value="1"/>
</dbReference>
<dbReference type="PANTHER" id="PTHR43639">
    <property type="entry name" value="OXIDOREDUCTASE, SHORT-CHAIN DEHYDROGENASE/REDUCTASE FAMILY (AFU_ORTHOLOGUE AFUA_5G02870)"/>
    <property type="match status" value="1"/>
</dbReference>
<dbReference type="EMBL" id="BART01034089">
    <property type="protein sequence ID" value="GAH14378.1"/>
    <property type="molecule type" value="Genomic_DNA"/>
</dbReference>
<evidence type="ECO:0000256" key="2">
    <source>
        <dbReference type="ARBA" id="ARBA00023002"/>
    </source>
</evidence>
<dbReference type="AlphaFoldDB" id="X1F0N0"/>
<sequence>MDRKIKQFIITGASGGIGQAIARCFDEEGCVLTLHYHKNYEGIQELTSSLKGKSVSFEADMTSEESISNLFSSSINS</sequence>